<protein>
    <submittedName>
        <fullName evidence="2">Uncharacterized protein</fullName>
    </submittedName>
</protein>
<sequence>DLHDHSRSSNRHPARTSGRTGGRCPGCDDPGRRQRTCHALVVLAGIANRACADLPAPFRLPLLQGARSSAAPAPRRVRGGRGGDRDDRTRHASRGRRVHRRARPGRPRADRSGPHRLPGLWPWPGACPLPARSTGHRRRRSGRGEGVPAPNIERQSASAPGAVSDRPRRYRPLRDPAPAHERYPVRHRAARRRGSADRRAM</sequence>
<feature type="non-terminal residue" evidence="2">
    <location>
        <position position="1"/>
    </location>
</feature>
<organism evidence="2">
    <name type="scientific">uncultured Thermomicrobiales bacterium</name>
    <dbReference type="NCBI Taxonomy" id="1645740"/>
    <lineage>
        <taxon>Bacteria</taxon>
        <taxon>Pseudomonadati</taxon>
        <taxon>Thermomicrobiota</taxon>
        <taxon>Thermomicrobia</taxon>
        <taxon>Thermomicrobiales</taxon>
        <taxon>environmental samples</taxon>
    </lineage>
</organism>
<accession>A0A6J4V9D8</accession>
<feature type="non-terminal residue" evidence="2">
    <location>
        <position position="201"/>
    </location>
</feature>
<proteinExistence type="predicted"/>
<evidence type="ECO:0000256" key="1">
    <source>
        <dbReference type="SAM" id="MobiDB-lite"/>
    </source>
</evidence>
<reference evidence="2" key="1">
    <citation type="submission" date="2020-02" db="EMBL/GenBank/DDBJ databases">
        <authorList>
            <person name="Meier V. D."/>
        </authorList>
    </citation>
    <scope>NUCLEOTIDE SEQUENCE</scope>
    <source>
        <strain evidence="2">AVDCRST_MAG87</strain>
    </source>
</reference>
<gene>
    <name evidence="2" type="ORF">AVDCRST_MAG87-2115</name>
</gene>
<dbReference type="AlphaFoldDB" id="A0A6J4V9D8"/>
<feature type="compositionally biased region" description="Basic and acidic residues" evidence="1">
    <location>
        <begin position="172"/>
        <end position="184"/>
    </location>
</feature>
<dbReference type="EMBL" id="CADCWJ010000479">
    <property type="protein sequence ID" value="CAA9567893.1"/>
    <property type="molecule type" value="Genomic_DNA"/>
</dbReference>
<feature type="compositionally biased region" description="Basic and acidic residues" evidence="1">
    <location>
        <begin position="81"/>
        <end position="90"/>
    </location>
</feature>
<feature type="region of interest" description="Disordered" evidence="1">
    <location>
        <begin position="1"/>
        <end position="31"/>
    </location>
</feature>
<evidence type="ECO:0000313" key="2">
    <source>
        <dbReference type="EMBL" id="CAA9567893.1"/>
    </source>
</evidence>
<feature type="region of interest" description="Disordered" evidence="1">
    <location>
        <begin position="67"/>
        <end position="201"/>
    </location>
</feature>
<name>A0A6J4V9D8_9BACT</name>
<feature type="compositionally biased region" description="Basic residues" evidence="1">
    <location>
        <begin position="91"/>
        <end position="106"/>
    </location>
</feature>